<accession>A0A7Z0DAI8</accession>
<comment type="similarity">
    <text evidence="4">Belongs to the HepT RNase toxin family.</text>
</comment>
<dbReference type="InterPro" id="IPR037038">
    <property type="entry name" value="HepT-like_sf"/>
</dbReference>
<name>A0A7Z0DAI8_9ACTN</name>
<dbReference type="Pfam" id="PF01934">
    <property type="entry name" value="HepT-like"/>
    <property type="match status" value="1"/>
</dbReference>
<reference evidence="5 6" key="1">
    <citation type="submission" date="2020-07" db="EMBL/GenBank/DDBJ databases">
        <title>Sequencing the genomes of 1000 actinobacteria strains.</title>
        <authorList>
            <person name="Klenk H.-P."/>
        </authorList>
    </citation>
    <scope>NUCLEOTIDE SEQUENCE [LARGE SCALE GENOMIC DNA]</scope>
    <source>
        <strain evidence="5 6">DSM 103164</strain>
    </source>
</reference>
<dbReference type="InterPro" id="IPR008201">
    <property type="entry name" value="HepT-like"/>
</dbReference>
<dbReference type="RefSeq" id="WP_179445752.1">
    <property type="nucleotide sequence ID" value="NZ_JACBZS010000001.1"/>
</dbReference>
<evidence type="ECO:0000256" key="2">
    <source>
        <dbReference type="ARBA" id="ARBA00022722"/>
    </source>
</evidence>
<keyword evidence="2" id="KW-0540">Nuclease</keyword>
<organism evidence="5 6">
    <name type="scientific">Naumannella cuiyingiana</name>
    <dbReference type="NCBI Taxonomy" id="1347891"/>
    <lineage>
        <taxon>Bacteria</taxon>
        <taxon>Bacillati</taxon>
        <taxon>Actinomycetota</taxon>
        <taxon>Actinomycetes</taxon>
        <taxon>Propionibacteriales</taxon>
        <taxon>Propionibacteriaceae</taxon>
        <taxon>Naumannella</taxon>
    </lineage>
</organism>
<protein>
    <submittedName>
        <fullName evidence="5">Uncharacterized protein YutE (UPF0331/DUF86 family)</fullName>
    </submittedName>
</protein>
<keyword evidence="6" id="KW-1185">Reference proteome</keyword>
<dbReference type="GO" id="GO:0110001">
    <property type="term" value="C:toxin-antitoxin complex"/>
    <property type="evidence" value="ECO:0007669"/>
    <property type="project" value="InterPro"/>
</dbReference>
<dbReference type="Gene3D" id="1.20.120.580">
    <property type="entry name" value="bsu32300-like"/>
    <property type="match status" value="1"/>
</dbReference>
<comment type="caution">
    <text evidence="5">The sequence shown here is derived from an EMBL/GenBank/DDBJ whole genome shotgun (WGS) entry which is preliminary data.</text>
</comment>
<evidence type="ECO:0000256" key="4">
    <source>
        <dbReference type="ARBA" id="ARBA00024207"/>
    </source>
</evidence>
<gene>
    <name evidence="5" type="ORF">GGQ54_002559</name>
</gene>
<sequence>MSDQTDDGRTAKVLEQFGGQPWRLIVGMRNFAVHQYDDLDPRRVWRTATPFPMFRLVICEWMS</sequence>
<keyword evidence="1" id="KW-1277">Toxin-antitoxin system</keyword>
<proteinExistence type="inferred from homology"/>
<dbReference type="GO" id="GO:0016787">
    <property type="term" value="F:hydrolase activity"/>
    <property type="evidence" value="ECO:0007669"/>
    <property type="project" value="UniProtKB-KW"/>
</dbReference>
<dbReference type="Proteomes" id="UP000527616">
    <property type="component" value="Unassembled WGS sequence"/>
</dbReference>
<dbReference type="EMBL" id="JACBZS010000001">
    <property type="protein sequence ID" value="NYI71999.1"/>
    <property type="molecule type" value="Genomic_DNA"/>
</dbReference>
<keyword evidence="3" id="KW-0378">Hydrolase</keyword>
<evidence type="ECO:0000313" key="6">
    <source>
        <dbReference type="Proteomes" id="UP000527616"/>
    </source>
</evidence>
<dbReference type="AlphaFoldDB" id="A0A7Z0DAI8"/>
<dbReference type="GO" id="GO:0004540">
    <property type="term" value="F:RNA nuclease activity"/>
    <property type="evidence" value="ECO:0007669"/>
    <property type="project" value="InterPro"/>
</dbReference>
<evidence type="ECO:0000313" key="5">
    <source>
        <dbReference type="EMBL" id="NYI71999.1"/>
    </source>
</evidence>
<evidence type="ECO:0000256" key="1">
    <source>
        <dbReference type="ARBA" id="ARBA00022649"/>
    </source>
</evidence>
<evidence type="ECO:0000256" key="3">
    <source>
        <dbReference type="ARBA" id="ARBA00022801"/>
    </source>
</evidence>